<dbReference type="AlphaFoldDB" id="A0A1I2QNR1"/>
<dbReference type="STRING" id="1529.SAMN04487885_14516"/>
<protein>
    <submittedName>
        <fullName evidence="1">Uncharacterized protein</fullName>
    </submittedName>
</protein>
<organism evidence="1 2">
    <name type="scientific">Clostridium cadaveris</name>
    <dbReference type="NCBI Taxonomy" id="1529"/>
    <lineage>
        <taxon>Bacteria</taxon>
        <taxon>Bacillati</taxon>
        <taxon>Bacillota</taxon>
        <taxon>Clostridia</taxon>
        <taxon>Eubacteriales</taxon>
        <taxon>Clostridiaceae</taxon>
        <taxon>Clostridium</taxon>
    </lineage>
</organism>
<reference evidence="1 2" key="1">
    <citation type="submission" date="2016-10" db="EMBL/GenBank/DDBJ databases">
        <authorList>
            <person name="de Groot N.N."/>
        </authorList>
    </citation>
    <scope>NUCLEOTIDE SEQUENCE [LARGE SCALE GENOMIC DNA]</scope>
    <source>
        <strain evidence="1 2">NLAE-zl-G419</strain>
    </source>
</reference>
<evidence type="ECO:0000313" key="1">
    <source>
        <dbReference type="EMBL" id="SFG28949.1"/>
    </source>
</evidence>
<gene>
    <name evidence="1" type="ORF">SAMN04487885_14516</name>
</gene>
<keyword evidence="2" id="KW-1185">Reference proteome</keyword>
<dbReference type="RefSeq" id="WP_155850349.1">
    <property type="nucleotide sequence ID" value="NZ_FOOE01000045.1"/>
</dbReference>
<name>A0A1I2QNR1_9CLOT</name>
<sequence length="58" mass="6706">MHIWGIKAASLYCLAVVLYIIVRNIRKALKGQDDLHTLFQVALLVPASIFLFDLWYML</sequence>
<accession>A0A1I2QNR1</accession>
<evidence type="ECO:0000313" key="2">
    <source>
        <dbReference type="Proteomes" id="UP000182135"/>
    </source>
</evidence>
<proteinExistence type="predicted"/>
<dbReference type="Proteomes" id="UP000182135">
    <property type="component" value="Unassembled WGS sequence"/>
</dbReference>
<dbReference type="EMBL" id="FOOE01000045">
    <property type="protein sequence ID" value="SFG28949.1"/>
    <property type="molecule type" value="Genomic_DNA"/>
</dbReference>